<gene>
    <name evidence="1" type="ORF">GCM10022383_27220</name>
</gene>
<evidence type="ECO:0000313" key="2">
    <source>
        <dbReference type="Proteomes" id="UP001501591"/>
    </source>
</evidence>
<evidence type="ECO:0000313" key="1">
    <source>
        <dbReference type="EMBL" id="GAA3947997.1"/>
    </source>
</evidence>
<accession>A0ABP7NII9</accession>
<name>A0ABP7NII9_9MICO</name>
<dbReference type="Proteomes" id="UP001501591">
    <property type="component" value="Unassembled WGS sequence"/>
</dbReference>
<proteinExistence type="predicted"/>
<protein>
    <submittedName>
        <fullName evidence="1">Uncharacterized protein</fullName>
    </submittedName>
</protein>
<organism evidence="1 2">
    <name type="scientific">Microbacterium soli</name>
    <dbReference type="NCBI Taxonomy" id="446075"/>
    <lineage>
        <taxon>Bacteria</taxon>
        <taxon>Bacillati</taxon>
        <taxon>Actinomycetota</taxon>
        <taxon>Actinomycetes</taxon>
        <taxon>Micrococcales</taxon>
        <taxon>Microbacteriaceae</taxon>
        <taxon>Microbacterium</taxon>
    </lineage>
</organism>
<keyword evidence="2" id="KW-1185">Reference proteome</keyword>
<dbReference type="EMBL" id="BAABCP010000002">
    <property type="protein sequence ID" value="GAA3947997.1"/>
    <property type="molecule type" value="Genomic_DNA"/>
</dbReference>
<reference evidence="2" key="1">
    <citation type="journal article" date="2019" name="Int. J. Syst. Evol. Microbiol.">
        <title>The Global Catalogue of Microorganisms (GCM) 10K type strain sequencing project: providing services to taxonomists for standard genome sequencing and annotation.</title>
        <authorList>
            <consortium name="The Broad Institute Genomics Platform"/>
            <consortium name="The Broad Institute Genome Sequencing Center for Infectious Disease"/>
            <person name="Wu L."/>
            <person name="Ma J."/>
        </authorList>
    </citation>
    <scope>NUCLEOTIDE SEQUENCE [LARGE SCALE GENOMIC DNA]</scope>
    <source>
        <strain evidence="2">JCM 17024</strain>
    </source>
</reference>
<sequence>MGKNMRDPYLIVTKNFVVSDRRGRKYMAKMLNDEYEVVAEHKNALSRASTVTFRKTNPDYQG</sequence>
<comment type="caution">
    <text evidence="1">The sequence shown here is derived from an EMBL/GenBank/DDBJ whole genome shotgun (WGS) entry which is preliminary data.</text>
</comment>
<dbReference type="RefSeq" id="WP_344820252.1">
    <property type="nucleotide sequence ID" value="NZ_BAABCP010000002.1"/>
</dbReference>